<dbReference type="GO" id="GO:0048512">
    <property type="term" value="P:circadian behavior"/>
    <property type="evidence" value="ECO:0007669"/>
    <property type="project" value="TreeGrafter"/>
</dbReference>
<dbReference type="SMART" id="SM00875">
    <property type="entry name" value="BACK"/>
    <property type="match status" value="1"/>
</dbReference>
<dbReference type="Gene3D" id="1.25.40.420">
    <property type="match status" value="1"/>
</dbReference>
<name>A0A6I8VHZ1_DROPS</name>
<feature type="domain" description="BTB" evidence="3">
    <location>
        <begin position="50"/>
        <end position="116"/>
    </location>
</feature>
<dbReference type="ExpressionAtlas" id="A0A6I8VHZ1">
    <property type="expression patterns" value="baseline"/>
</dbReference>
<dbReference type="Pfam" id="PF07707">
    <property type="entry name" value="BACK"/>
    <property type="match status" value="1"/>
</dbReference>
<reference evidence="5" key="1">
    <citation type="submission" date="2025-08" db="UniProtKB">
        <authorList>
            <consortium name="RefSeq"/>
        </authorList>
    </citation>
    <scope>IDENTIFICATION</scope>
    <source>
        <strain evidence="5">MV-25-SWS-2005</strain>
        <tissue evidence="5">Whole body</tissue>
    </source>
</reference>
<gene>
    <name evidence="5" type="primary">BTBD9</name>
</gene>
<protein>
    <recommendedName>
        <fullName evidence="1">BTB/POZ domain-containing protein 9</fullName>
    </recommendedName>
</protein>
<feature type="compositionally biased region" description="Basic residues" evidence="2">
    <location>
        <begin position="1"/>
        <end position="11"/>
    </location>
</feature>
<dbReference type="FunCoup" id="A0A6I8VHZ1">
    <property type="interactions" value="1426"/>
</dbReference>
<dbReference type="SUPFAM" id="SSF49785">
    <property type="entry name" value="Galactose-binding domain-like"/>
    <property type="match status" value="2"/>
</dbReference>
<dbReference type="GO" id="GO:0050804">
    <property type="term" value="P:modulation of chemical synaptic transmission"/>
    <property type="evidence" value="ECO:0007669"/>
    <property type="project" value="TreeGrafter"/>
</dbReference>
<dbReference type="RefSeq" id="XP_015041749.2">
    <property type="nucleotide sequence ID" value="XM_015186263.2"/>
</dbReference>
<dbReference type="FunFam" id="1.25.40.420:FF:000005">
    <property type="entry name" value="BTB/POZ domain-containing protein 9"/>
    <property type="match status" value="1"/>
</dbReference>
<evidence type="ECO:0000256" key="1">
    <source>
        <dbReference type="ARBA" id="ARBA00020216"/>
    </source>
</evidence>
<feature type="compositionally biased region" description="Basic and acidic residues" evidence="2">
    <location>
        <begin position="704"/>
        <end position="714"/>
    </location>
</feature>
<dbReference type="Gene3D" id="3.30.710.10">
    <property type="entry name" value="Potassium Channel Kv1.1, Chain A"/>
    <property type="match status" value="1"/>
</dbReference>
<feature type="region of interest" description="Disordered" evidence="2">
    <location>
        <begin position="668"/>
        <end position="764"/>
    </location>
</feature>
<dbReference type="Pfam" id="PF00651">
    <property type="entry name" value="BTB"/>
    <property type="match status" value="1"/>
</dbReference>
<evidence type="ECO:0000256" key="2">
    <source>
        <dbReference type="SAM" id="MobiDB-lite"/>
    </source>
</evidence>
<feature type="region of interest" description="Disordered" evidence="2">
    <location>
        <begin position="631"/>
        <end position="655"/>
    </location>
</feature>
<organism evidence="4 5">
    <name type="scientific">Drosophila pseudoobscura pseudoobscura</name>
    <name type="common">Fruit fly</name>
    <dbReference type="NCBI Taxonomy" id="46245"/>
    <lineage>
        <taxon>Eukaryota</taxon>
        <taxon>Metazoa</taxon>
        <taxon>Ecdysozoa</taxon>
        <taxon>Arthropoda</taxon>
        <taxon>Hexapoda</taxon>
        <taxon>Insecta</taxon>
        <taxon>Pterygota</taxon>
        <taxon>Neoptera</taxon>
        <taxon>Endopterygota</taxon>
        <taxon>Diptera</taxon>
        <taxon>Brachycera</taxon>
        <taxon>Muscomorpha</taxon>
        <taxon>Ephydroidea</taxon>
        <taxon>Drosophilidae</taxon>
        <taxon>Drosophila</taxon>
        <taxon>Sophophora</taxon>
    </lineage>
</organism>
<proteinExistence type="predicted"/>
<dbReference type="InterPro" id="IPR008979">
    <property type="entry name" value="Galactose-bd-like_sf"/>
</dbReference>
<feature type="compositionally biased region" description="Low complexity" evidence="2">
    <location>
        <begin position="715"/>
        <end position="764"/>
    </location>
</feature>
<feature type="region of interest" description="Disordered" evidence="2">
    <location>
        <begin position="1"/>
        <end position="25"/>
    </location>
</feature>
<dbReference type="AlphaFoldDB" id="A0A6I8VHZ1"/>
<dbReference type="PROSITE" id="PS50097">
    <property type="entry name" value="BTB"/>
    <property type="match status" value="1"/>
</dbReference>
<dbReference type="SUPFAM" id="SSF54695">
    <property type="entry name" value="POZ domain"/>
    <property type="match status" value="1"/>
</dbReference>
<dbReference type="GO" id="GO:0008344">
    <property type="term" value="P:adult locomotory behavior"/>
    <property type="evidence" value="ECO:0007669"/>
    <property type="project" value="TreeGrafter"/>
</dbReference>
<sequence>MSSQGHHKMHRSSSSTGKSNKPDQEFTDEIDLCDRFSADMARLCMNEHYSDVEFVVEEQLLPAHRVILAARSEYFRALLYGGMSETTQRRITLEVSLDPFKVLLRYIYSGTLLLSTLDEDAVIDVLGMANQYGFQDLEMAISKYLRQYLALSNVCMILDAARLYNLDELTNVCLAFMDRNARELLQHDSFKMLSKESLEEVLRRDSFFAAEVHIFQAVWKWSRYNPNVDIKSVVSFVRLPLMNLEDLLQVVRPSTILEPDKILDALQERSTSKSLPYRAALWPDENVATEKHDSYCIQGDCRSALLDGDVTDYDMENGYTRHSITENDPGIVVELGTTFMINHIRMLLWDRDSRAYSYYVEVSGDMMHWECVVDYSEYHCRSWQYLYFPARAVRYIRLMGTQNTVNRVFHVVGLEAMHTSNVPELVGHFVAPQRNVATVDLSAIVTDGVSRTRNALINGDYVRYDWDSGYTCHQLGSGDIVVRLGQPYHVGSMRLLLWDCDDRTYSFYIETSTNRRDWQIVVDRRNDKVRSWQNFHFTPRPVVFIRIVGTRNTANESQIQIFHCVHLECPSQDKSYLKEKEKEKEFGRERERERERKRDLGNLLKPITPTDDNIASTSASAIAALAAITSLSPSGSSPAGASSQNELKPNIPCLPQTSDALADVISKAEAQPERDTPDEVPSAPPSPATVSTPAEAHVEPTPPQEKEKEKEQKQEQAALPEPVPSPLLVELEPNEPATTTEDTTAAPPMAATTAAAAAPYLQRR</sequence>
<dbReference type="Proteomes" id="UP000001819">
    <property type="component" value="Chromosome X"/>
</dbReference>
<dbReference type="SMART" id="SM00225">
    <property type="entry name" value="BTB"/>
    <property type="match status" value="1"/>
</dbReference>
<evidence type="ECO:0000313" key="4">
    <source>
        <dbReference type="Proteomes" id="UP000001819"/>
    </source>
</evidence>
<feature type="compositionally biased region" description="Basic and acidic residues" evidence="2">
    <location>
        <begin position="578"/>
        <end position="600"/>
    </location>
</feature>
<dbReference type="Pfam" id="PF00754">
    <property type="entry name" value="F5_F8_type_C"/>
    <property type="match status" value="1"/>
</dbReference>
<dbReference type="CDD" id="cd18287">
    <property type="entry name" value="BTB_POZ_BTBD9"/>
    <property type="match status" value="1"/>
</dbReference>
<dbReference type="PANTHER" id="PTHR46306:SF1">
    <property type="entry name" value="BTB_POZ DOMAIN-CONTAINING PROTEIN 9"/>
    <property type="match status" value="1"/>
</dbReference>
<feature type="region of interest" description="Disordered" evidence="2">
    <location>
        <begin position="578"/>
        <end position="613"/>
    </location>
</feature>
<dbReference type="FunFam" id="3.30.710.10:FF:000042">
    <property type="entry name" value="BTB/POZ domain-containing protein 9"/>
    <property type="match status" value="1"/>
</dbReference>
<dbReference type="InterPro" id="IPR011705">
    <property type="entry name" value="BACK"/>
</dbReference>
<dbReference type="InParanoid" id="A0A6I8VHZ1"/>
<accession>A0A6I8VHZ1</accession>
<dbReference type="FunFam" id="2.60.120.260:FF:000051">
    <property type="entry name" value="BTB/POZ domain-containing protein 9"/>
    <property type="match status" value="1"/>
</dbReference>
<dbReference type="InterPro" id="IPR052407">
    <property type="entry name" value="BTB_POZ_domain_cont_9"/>
</dbReference>
<dbReference type="InterPro" id="IPR011333">
    <property type="entry name" value="SKP1/BTB/POZ_sf"/>
</dbReference>
<dbReference type="Gene3D" id="2.60.120.260">
    <property type="entry name" value="Galactose-binding domain-like"/>
    <property type="match status" value="2"/>
</dbReference>
<keyword evidence="4" id="KW-1185">Reference proteome</keyword>
<feature type="compositionally biased region" description="Low complexity" evidence="2">
    <location>
        <begin position="631"/>
        <end position="643"/>
    </location>
</feature>
<dbReference type="InterPro" id="IPR034091">
    <property type="entry name" value="BTBD9_BACK-like_dom"/>
</dbReference>
<evidence type="ECO:0000313" key="5">
    <source>
        <dbReference type="RefSeq" id="XP_015041749.2"/>
    </source>
</evidence>
<evidence type="ECO:0000259" key="3">
    <source>
        <dbReference type="PROSITE" id="PS50097"/>
    </source>
</evidence>
<dbReference type="GO" id="GO:0005737">
    <property type="term" value="C:cytoplasm"/>
    <property type="evidence" value="ECO:0007669"/>
    <property type="project" value="TreeGrafter"/>
</dbReference>
<dbReference type="InterPro" id="IPR000210">
    <property type="entry name" value="BTB/POZ_dom"/>
</dbReference>
<dbReference type="InterPro" id="IPR000421">
    <property type="entry name" value="FA58C"/>
</dbReference>
<dbReference type="PANTHER" id="PTHR46306">
    <property type="entry name" value="BTB/POZ DOMAIN-CONTAINING PROTEIN 9"/>
    <property type="match status" value="1"/>
</dbReference>
<dbReference type="CDD" id="cd14822">
    <property type="entry name" value="BACK_BTBD9"/>
    <property type="match status" value="1"/>
</dbReference>